<organism evidence="1 2">
    <name type="scientific">Secundilactobacillus angelensis</name>
    <dbReference type="NCBI Taxonomy" id="2722706"/>
    <lineage>
        <taxon>Bacteria</taxon>
        <taxon>Bacillati</taxon>
        <taxon>Bacillota</taxon>
        <taxon>Bacilli</taxon>
        <taxon>Lactobacillales</taxon>
        <taxon>Lactobacillaceae</taxon>
        <taxon>Secundilactobacillus</taxon>
    </lineage>
</organism>
<gene>
    <name evidence="1" type="ORF">HC026_00845</name>
</gene>
<dbReference type="EMBL" id="JAAXLJ010000001">
    <property type="protein sequence ID" value="NLR17458.1"/>
    <property type="molecule type" value="Genomic_DNA"/>
</dbReference>
<evidence type="ECO:0000313" key="1">
    <source>
        <dbReference type="EMBL" id="NLR17458.1"/>
    </source>
</evidence>
<protein>
    <submittedName>
        <fullName evidence="1">Acetyl-CoA carboxylase</fullName>
    </submittedName>
</protein>
<accession>A0ABX1KU45</accession>
<reference evidence="1 2" key="1">
    <citation type="submission" date="2020-04" db="EMBL/GenBank/DDBJ databases">
        <title>A novel species of genus Lactobacillus that was isolated from fermented food Zha-chili.</title>
        <authorList>
            <person name="Zhang Z."/>
        </authorList>
    </citation>
    <scope>NUCLEOTIDE SEQUENCE [LARGE SCALE GENOMIC DNA]</scope>
    <source>
        <strain evidence="2">HBUAS51383</strain>
    </source>
</reference>
<dbReference type="Proteomes" id="UP000763447">
    <property type="component" value="Unassembled WGS sequence"/>
</dbReference>
<evidence type="ECO:0000313" key="2">
    <source>
        <dbReference type="Proteomes" id="UP000763447"/>
    </source>
</evidence>
<name>A0ABX1KU45_9LACO</name>
<comment type="caution">
    <text evidence="1">The sequence shown here is derived from an EMBL/GenBank/DDBJ whole genome shotgun (WGS) entry which is preliminary data.</text>
</comment>
<keyword evidence="2" id="KW-1185">Reference proteome</keyword>
<proteinExistence type="predicted"/>
<sequence>MEETLMNDDLKLITERLDAGFKRLPQVRYQVQITDDPYDKTYNFFLNYQHRGQRLKSQPLHSIRQYRLTYLEQVVKGLREHTKLSIEYVGFTGQRWPSNQRLIQSRRLNVE</sequence>